<dbReference type="AlphaFoldDB" id="A0A9N8Z443"/>
<evidence type="ECO:0000313" key="11">
    <source>
        <dbReference type="Proteomes" id="UP000789508"/>
    </source>
</evidence>
<feature type="region of interest" description="Disordered" evidence="8">
    <location>
        <begin position="109"/>
        <end position="149"/>
    </location>
</feature>
<proteinExistence type="inferred from homology"/>
<name>A0A9N8Z443_9GLOM</name>
<dbReference type="GO" id="GO:0006351">
    <property type="term" value="P:DNA-templated transcription"/>
    <property type="evidence" value="ECO:0007669"/>
    <property type="project" value="InterPro"/>
</dbReference>
<dbReference type="GO" id="GO:0006289">
    <property type="term" value="P:nucleotide-excision repair"/>
    <property type="evidence" value="ECO:0007669"/>
    <property type="project" value="InterPro"/>
</dbReference>
<keyword evidence="4" id="KW-0805">Transcription regulation</keyword>
<keyword evidence="3" id="KW-0677">Repeat</keyword>
<dbReference type="InterPro" id="IPR035925">
    <property type="entry name" value="BSD_dom_sf"/>
</dbReference>
<feature type="compositionally biased region" description="Low complexity" evidence="8">
    <location>
        <begin position="111"/>
        <end position="135"/>
    </location>
</feature>
<dbReference type="SMART" id="SM00751">
    <property type="entry name" value="BSD"/>
    <property type="match status" value="2"/>
</dbReference>
<dbReference type="Pfam" id="PF08567">
    <property type="entry name" value="PH_TFIIH"/>
    <property type="match status" value="1"/>
</dbReference>
<dbReference type="Proteomes" id="UP000789508">
    <property type="component" value="Unassembled WGS sequence"/>
</dbReference>
<accession>A0A9N8Z443</accession>
<feature type="region of interest" description="Disordered" evidence="8">
    <location>
        <begin position="1"/>
        <end position="24"/>
    </location>
</feature>
<evidence type="ECO:0000256" key="1">
    <source>
        <dbReference type="ARBA" id="ARBA00004123"/>
    </source>
</evidence>
<protein>
    <submittedName>
        <fullName evidence="10">480_t:CDS:1</fullName>
    </submittedName>
</protein>
<evidence type="ECO:0000256" key="5">
    <source>
        <dbReference type="ARBA" id="ARBA00023163"/>
    </source>
</evidence>
<dbReference type="OrthoDB" id="360521at2759"/>
<feature type="domain" description="BSD" evidence="9">
    <location>
        <begin position="147"/>
        <end position="192"/>
    </location>
</feature>
<dbReference type="GO" id="GO:0000439">
    <property type="term" value="C:transcription factor TFIIH core complex"/>
    <property type="evidence" value="ECO:0007669"/>
    <property type="project" value="InterPro"/>
</dbReference>
<feature type="compositionally biased region" description="Polar residues" evidence="8">
    <location>
        <begin position="1"/>
        <end position="10"/>
    </location>
</feature>
<keyword evidence="6" id="KW-0539">Nucleus</keyword>
<comment type="similarity">
    <text evidence="2">Belongs to the TFB1 family.</text>
</comment>
<dbReference type="Pfam" id="PF03909">
    <property type="entry name" value="BSD"/>
    <property type="match status" value="1"/>
</dbReference>
<evidence type="ECO:0000256" key="2">
    <source>
        <dbReference type="ARBA" id="ARBA00009448"/>
    </source>
</evidence>
<dbReference type="InterPro" id="IPR013876">
    <property type="entry name" value="TFIIH_BTF_p62_N"/>
</dbReference>
<evidence type="ECO:0000256" key="7">
    <source>
        <dbReference type="SAM" id="Coils"/>
    </source>
</evidence>
<keyword evidence="5" id="KW-0804">Transcription</keyword>
<feature type="coiled-coil region" evidence="7">
    <location>
        <begin position="512"/>
        <end position="539"/>
    </location>
</feature>
<comment type="subcellular location">
    <subcellularLocation>
        <location evidence="1">Nucleus</location>
    </subcellularLocation>
</comment>
<evidence type="ECO:0000256" key="6">
    <source>
        <dbReference type="ARBA" id="ARBA00023242"/>
    </source>
</evidence>
<evidence type="ECO:0000256" key="8">
    <source>
        <dbReference type="SAM" id="MobiDB-lite"/>
    </source>
</evidence>
<comment type="caution">
    <text evidence="10">The sequence shown here is derived from an EMBL/GenBank/DDBJ whole genome shotgun (WGS) entry which is preliminary data.</text>
</comment>
<evidence type="ECO:0000256" key="4">
    <source>
        <dbReference type="ARBA" id="ARBA00023015"/>
    </source>
</evidence>
<evidence type="ECO:0000256" key="3">
    <source>
        <dbReference type="ARBA" id="ARBA00022737"/>
    </source>
</evidence>
<dbReference type="PROSITE" id="PS50858">
    <property type="entry name" value="BSD"/>
    <property type="match status" value="2"/>
</dbReference>
<organism evidence="10 11">
    <name type="scientific">Ambispora leptoticha</name>
    <dbReference type="NCBI Taxonomy" id="144679"/>
    <lineage>
        <taxon>Eukaryota</taxon>
        <taxon>Fungi</taxon>
        <taxon>Fungi incertae sedis</taxon>
        <taxon>Mucoromycota</taxon>
        <taxon>Glomeromycotina</taxon>
        <taxon>Glomeromycetes</taxon>
        <taxon>Archaeosporales</taxon>
        <taxon>Ambisporaceae</taxon>
        <taxon>Ambispora</taxon>
    </lineage>
</organism>
<evidence type="ECO:0000313" key="10">
    <source>
        <dbReference type="EMBL" id="CAG8472053.1"/>
    </source>
</evidence>
<dbReference type="InterPro" id="IPR027079">
    <property type="entry name" value="Tfb1/GTF2H1"/>
</dbReference>
<feature type="region of interest" description="Disordered" evidence="8">
    <location>
        <begin position="191"/>
        <end position="213"/>
    </location>
</feature>
<sequence length="590" mass="67013">MASQTPQLKVQTPAKLDDKPGKLGLSTNKKLFWKEEGKKTSITVSLYDIHKLFVSKPDKLPQKLKIFYPDKSPDKKSQEITLIFELTAKNAKIELEKIKEDWVAVQQQPKNTANASNAVSTSSAPSPASGASTPSRIRKAPPPLSAEDIEQRKKLLEGNEDLRFLHKEMVFNGPIPEEDFWEQRQHLLRDQKAKDEQKKGRPSKIPDLQTTTEEGGEVKITINSSIINSIFEQYPSVHRAYMEKVPDVISESEFWKRYYGSKFFHRNRSGKNQTKDDIFDALYQEDEEELIHGPKRLKTGNAHVPTLIDLSLTEEDHIETGNSPDLTMRPGQAKNLPILRRFNRHGARVLKSIKASNSGKSKTEDYKNDIVIEELYQPKTAERVLLDIKDQTKYFQTYEKTIQNSNGTESNRVEVSTNAVKSLSNKMKSWRPDLRNLSFDAQNAAQVTTILNEKIKAKNEENARAMEIRSQKLPSELEVEIKKIYSTGKEFLRHYWSAAVGDKNNIVNTGKREKMYQQIQKTLEKLQELTDQAAATEDEDDASQVENMLISTKIALQHAVKDYERSQGIGEGGSIGGVGSNQKLLPYQLN</sequence>
<dbReference type="SUPFAM" id="SSF140383">
    <property type="entry name" value="BSD domain-like"/>
    <property type="match status" value="2"/>
</dbReference>
<dbReference type="InterPro" id="IPR005607">
    <property type="entry name" value="BSD_dom"/>
</dbReference>
<dbReference type="EMBL" id="CAJVPS010000271">
    <property type="protein sequence ID" value="CAG8472053.1"/>
    <property type="molecule type" value="Genomic_DNA"/>
</dbReference>
<evidence type="ECO:0000259" key="9">
    <source>
        <dbReference type="PROSITE" id="PS50858"/>
    </source>
</evidence>
<dbReference type="PANTHER" id="PTHR12856">
    <property type="entry name" value="TRANSCRIPTION INITIATION FACTOR IIH-RELATED"/>
    <property type="match status" value="1"/>
</dbReference>
<reference evidence="10" key="1">
    <citation type="submission" date="2021-06" db="EMBL/GenBank/DDBJ databases">
        <authorList>
            <person name="Kallberg Y."/>
            <person name="Tangrot J."/>
            <person name="Rosling A."/>
        </authorList>
    </citation>
    <scope>NUCLEOTIDE SEQUENCE</scope>
    <source>
        <strain evidence="10">FL130A</strain>
    </source>
</reference>
<keyword evidence="7" id="KW-0175">Coiled coil</keyword>
<keyword evidence="11" id="KW-1185">Reference proteome</keyword>
<feature type="domain" description="BSD" evidence="9">
    <location>
        <begin position="214"/>
        <end position="266"/>
    </location>
</feature>
<gene>
    <name evidence="10" type="ORF">ALEPTO_LOCUS2061</name>
</gene>
<dbReference type="Gene3D" id="6.10.140.1200">
    <property type="match status" value="1"/>
</dbReference>